<reference evidence="1" key="2">
    <citation type="journal article" date="2022" name="Microb. Genom.">
        <title>A chromosome-scale genome assembly of the tomato pathogen Cladosporium fulvum reveals a compartmentalized genome architecture and the presence of a dispensable chromosome.</title>
        <authorList>
            <person name="Zaccaron A.Z."/>
            <person name="Chen L.H."/>
            <person name="Samaras A."/>
            <person name="Stergiopoulos I."/>
        </authorList>
    </citation>
    <scope>NUCLEOTIDE SEQUENCE</scope>
    <source>
        <strain evidence="1">Race5_Kim</strain>
    </source>
</reference>
<protein>
    <submittedName>
        <fullName evidence="1">Uncharacterized protein</fullName>
    </submittedName>
</protein>
<dbReference type="EMBL" id="CP090176">
    <property type="protein sequence ID" value="UJO25429.1"/>
    <property type="molecule type" value="Genomic_DNA"/>
</dbReference>
<accession>A0A9Q8PN60</accession>
<gene>
    <name evidence="1" type="ORF">CLAFUR5_14647</name>
</gene>
<sequence>MYEEQPIMPNSDLQDGNYYRNVDEARKEFCRDASLEVARHQQPATCAASDPVRTLDDLHLFQL</sequence>
<dbReference type="GeneID" id="71994525"/>
<evidence type="ECO:0000313" key="2">
    <source>
        <dbReference type="Proteomes" id="UP000756132"/>
    </source>
</evidence>
<dbReference type="Proteomes" id="UP000756132">
    <property type="component" value="Chromosome 14"/>
</dbReference>
<proteinExistence type="predicted"/>
<organism evidence="1 2">
    <name type="scientific">Passalora fulva</name>
    <name type="common">Tomato leaf mold</name>
    <name type="synonym">Cladosporium fulvum</name>
    <dbReference type="NCBI Taxonomy" id="5499"/>
    <lineage>
        <taxon>Eukaryota</taxon>
        <taxon>Fungi</taxon>
        <taxon>Dikarya</taxon>
        <taxon>Ascomycota</taxon>
        <taxon>Pezizomycotina</taxon>
        <taxon>Dothideomycetes</taxon>
        <taxon>Dothideomycetidae</taxon>
        <taxon>Mycosphaerellales</taxon>
        <taxon>Mycosphaerellaceae</taxon>
        <taxon>Fulvia</taxon>
    </lineage>
</organism>
<dbReference type="KEGG" id="ffu:CLAFUR5_14647"/>
<reference evidence="1" key="1">
    <citation type="submission" date="2021-12" db="EMBL/GenBank/DDBJ databases">
        <authorList>
            <person name="Zaccaron A."/>
            <person name="Stergiopoulos I."/>
        </authorList>
    </citation>
    <scope>NUCLEOTIDE SEQUENCE</scope>
    <source>
        <strain evidence="1">Race5_Kim</strain>
    </source>
</reference>
<dbReference type="AlphaFoldDB" id="A0A9Q8PN60"/>
<name>A0A9Q8PN60_PASFU</name>
<evidence type="ECO:0000313" key="1">
    <source>
        <dbReference type="EMBL" id="UJO25429.1"/>
    </source>
</evidence>
<keyword evidence="2" id="KW-1185">Reference proteome</keyword>
<dbReference type="RefSeq" id="XP_047769795.1">
    <property type="nucleotide sequence ID" value="XM_047913795.1"/>
</dbReference>